<dbReference type="PANTHER" id="PTHR13604:SF0">
    <property type="entry name" value="ABASIC SITE PROCESSING PROTEIN HMCES"/>
    <property type="match status" value="1"/>
</dbReference>
<accession>A0A918TK45</accession>
<dbReference type="GO" id="GO:0016829">
    <property type="term" value="F:lyase activity"/>
    <property type="evidence" value="ECO:0007669"/>
    <property type="project" value="UniProtKB-KW"/>
</dbReference>
<dbReference type="EMBL" id="BMYJ01000001">
    <property type="protein sequence ID" value="GHC45557.1"/>
    <property type="molecule type" value="Genomic_DNA"/>
</dbReference>
<dbReference type="GO" id="GO:0106300">
    <property type="term" value="P:protein-DNA covalent cross-linking repair"/>
    <property type="evidence" value="ECO:0007669"/>
    <property type="project" value="InterPro"/>
</dbReference>
<dbReference type="Gene3D" id="3.90.1680.10">
    <property type="entry name" value="SOS response associated peptidase-like"/>
    <property type="match status" value="1"/>
</dbReference>
<keyword evidence="4 8" id="KW-0378">Hydrolase</keyword>
<dbReference type="RefSeq" id="WP_189409815.1">
    <property type="nucleotide sequence ID" value="NZ_BMYJ01000001.1"/>
</dbReference>
<evidence type="ECO:0000256" key="3">
    <source>
        <dbReference type="ARBA" id="ARBA00022763"/>
    </source>
</evidence>
<dbReference type="AlphaFoldDB" id="A0A918TK45"/>
<evidence type="ECO:0000256" key="6">
    <source>
        <dbReference type="ARBA" id="ARBA00023125"/>
    </source>
</evidence>
<evidence type="ECO:0000313" key="10">
    <source>
        <dbReference type="Proteomes" id="UP000638981"/>
    </source>
</evidence>
<evidence type="ECO:0000256" key="7">
    <source>
        <dbReference type="ARBA" id="ARBA00023239"/>
    </source>
</evidence>
<evidence type="ECO:0000256" key="8">
    <source>
        <dbReference type="RuleBase" id="RU364100"/>
    </source>
</evidence>
<evidence type="ECO:0000256" key="1">
    <source>
        <dbReference type="ARBA" id="ARBA00008136"/>
    </source>
</evidence>
<keyword evidence="7" id="KW-0456">Lyase</keyword>
<keyword evidence="5" id="KW-0190">Covalent protein-DNA linkage</keyword>
<dbReference type="InterPro" id="IPR036590">
    <property type="entry name" value="SRAP-like"/>
</dbReference>
<name>A0A918TK45_9RHOB</name>
<dbReference type="GO" id="GO:0008233">
    <property type="term" value="F:peptidase activity"/>
    <property type="evidence" value="ECO:0007669"/>
    <property type="project" value="UniProtKB-KW"/>
</dbReference>
<proteinExistence type="inferred from homology"/>
<comment type="similarity">
    <text evidence="1 8">Belongs to the SOS response-associated peptidase family.</text>
</comment>
<evidence type="ECO:0000256" key="4">
    <source>
        <dbReference type="ARBA" id="ARBA00022801"/>
    </source>
</evidence>
<dbReference type="EC" id="3.4.-.-" evidence="8"/>
<reference evidence="9" key="2">
    <citation type="submission" date="2020-09" db="EMBL/GenBank/DDBJ databases">
        <authorList>
            <person name="Sun Q."/>
            <person name="Kim S."/>
        </authorList>
    </citation>
    <scope>NUCLEOTIDE SEQUENCE</scope>
    <source>
        <strain evidence="9">KCTC 23310</strain>
    </source>
</reference>
<keyword evidence="6" id="KW-0238">DNA-binding</keyword>
<protein>
    <recommendedName>
        <fullName evidence="8">Abasic site processing protein</fullName>
        <ecNumber evidence="8">3.4.-.-</ecNumber>
    </recommendedName>
</protein>
<evidence type="ECO:0000256" key="2">
    <source>
        <dbReference type="ARBA" id="ARBA00022670"/>
    </source>
</evidence>
<dbReference type="Pfam" id="PF02586">
    <property type="entry name" value="SRAP"/>
    <property type="match status" value="1"/>
</dbReference>
<keyword evidence="10" id="KW-1185">Reference proteome</keyword>
<dbReference type="SUPFAM" id="SSF143081">
    <property type="entry name" value="BB1717-like"/>
    <property type="match status" value="1"/>
</dbReference>
<comment type="caution">
    <text evidence="9">The sequence shown here is derived from an EMBL/GenBank/DDBJ whole genome shotgun (WGS) entry which is preliminary data.</text>
</comment>
<gene>
    <name evidence="9" type="ORF">GCM10007315_03770</name>
</gene>
<reference evidence="9" key="1">
    <citation type="journal article" date="2014" name="Int. J. Syst. Evol. Microbiol.">
        <title>Complete genome sequence of Corynebacterium casei LMG S-19264T (=DSM 44701T), isolated from a smear-ripened cheese.</title>
        <authorList>
            <consortium name="US DOE Joint Genome Institute (JGI-PGF)"/>
            <person name="Walter F."/>
            <person name="Albersmeier A."/>
            <person name="Kalinowski J."/>
            <person name="Ruckert C."/>
        </authorList>
    </citation>
    <scope>NUCLEOTIDE SEQUENCE</scope>
    <source>
        <strain evidence="9">KCTC 23310</strain>
    </source>
</reference>
<dbReference type="GO" id="GO:0006508">
    <property type="term" value="P:proteolysis"/>
    <property type="evidence" value="ECO:0007669"/>
    <property type="project" value="UniProtKB-KW"/>
</dbReference>
<dbReference type="InterPro" id="IPR003738">
    <property type="entry name" value="SRAP"/>
</dbReference>
<keyword evidence="2 8" id="KW-0645">Protease</keyword>
<sequence length="239" mass="26259">MCGRYNLAGLSWRELWQLLSEGTPPAGWGEGRDVQAIPQSYNVAPTQNVPLVRLLKNEGGQITPAMARWGLIPAWFKKSVKEWKASTINARIEGVADAPSYRDAYQRGRCIVPMAGYYEWSTRTKTKQAHYIQHGGNEPALLVLGLWTEVKLPDFEGLTCAILTEEAQGQIAAIHDRQPVIVDREGARMWLAGVPVEDIPRLPVSTLTMHKVGPAVGSWKAAGPGLIDPVEDGAHDNSE</sequence>
<keyword evidence="3" id="KW-0227">DNA damage</keyword>
<evidence type="ECO:0000313" key="9">
    <source>
        <dbReference type="EMBL" id="GHC45557.1"/>
    </source>
</evidence>
<organism evidence="9 10">
    <name type="scientific">Neogemmobacter tilapiae</name>
    <dbReference type="NCBI Taxonomy" id="875041"/>
    <lineage>
        <taxon>Bacteria</taxon>
        <taxon>Pseudomonadati</taxon>
        <taxon>Pseudomonadota</taxon>
        <taxon>Alphaproteobacteria</taxon>
        <taxon>Rhodobacterales</taxon>
        <taxon>Paracoccaceae</taxon>
        <taxon>Neogemmobacter</taxon>
    </lineage>
</organism>
<dbReference type="GO" id="GO:0003697">
    <property type="term" value="F:single-stranded DNA binding"/>
    <property type="evidence" value="ECO:0007669"/>
    <property type="project" value="InterPro"/>
</dbReference>
<dbReference type="Proteomes" id="UP000638981">
    <property type="component" value="Unassembled WGS sequence"/>
</dbReference>
<dbReference type="PANTHER" id="PTHR13604">
    <property type="entry name" value="DC12-RELATED"/>
    <property type="match status" value="1"/>
</dbReference>
<evidence type="ECO:0000256" key="5">
    <source>
        <dbReference type="ARBA" id="ARBA00023124"/>
    </source>
</evidence>